<dbReference type="GO" id="GO:0044231">
    <property type="term" value="C:host cell presynaptic membrane"/>
    <property type="evidence" value="ECO:0007669"/>
    <property type="project" value="UniProtKB-KW"/>
</dbReference>
<dbReference type="Proteomes" id="UP001054837">
    <property type="component" value="Unassembled WGS sequence"/>
</dbReference>
<evidence type="ECO:0000256" key="7">
    <source>
        <dbReference type="ARBA" id="ARBA00022656"/>
    </source>
</evidence>
<dbReference type="Pfam" id="PF12796">
    <property type="entry name" value="Ank_2"/>
    <property type="match status" value="2"/>
</dbReference>
<keyword evidence="7" id="KW-0800">Toxin</keyword>
<keyword evidence="6" id="KW-0472">Membrane</keyword>
<keyword evidence="9" id="KW-0677">Repeat</keyword>
<evidence type="ECO:0000256" key="14">
    <source>
        <dbReference type="ARBA" id="ARBA00023242"/>
    </source>
</evidence>
<keyword evidence="6" id="KW-1052">Target cell membrane</keyword>
<dbReference type="PANTHER" id="PTHR24124">
    <property type="entry name" value="ANKYRIN REPEAT FAMILY A"/>
    <property type="match status" value="1"/>
</dbReference>
<keyword evidence="5" id="KW-0964">Secreted</keyword>
<dbReference type="EMBL" id="BPLQ01004548">
    <property type="protein sequence ID" value="GIY08803.1"/>
    <property type="molecule type" value="Genomic_DNA"/>
</dbReference>
<evidence type="ECO:0000256" key="10">
    <source>
        <dbReference type="ARBA" id="ARBA00023015"/>
    </source>
</evidence>
<keyword evidence="4" id="KW-0268">Exocytosis</keyword>
<evidence type="ECO:0000256" key="11">
    <source>
        <dbReference type="ARBA" id="ARBA00023028"/>
    </source>
</evidence>
<keyword evidence="11" id="KW-0638">Presynaptic neurotoxin</keyword>
<gene>
    <name evidence="19" type="primary">Gabpb1</name>
    <name evidence="19" type="ORF">CDAR_188211</name>
</gene>
<dbReference type="InterPro" id="IPR036770">
    <property type="entry name" value="Ankyrin_rpt-contain_sf"/>
</dbReference>
<dbReference type="AlphaFoldDB" id="A0AAV4QGF9"/>
<dbReference type="SUPFAM" id="SSF48403">
    <property type="entry name" value="Ankyrin repeat"/>
    <property type="match status" value="1"/>
</dbReference>
<dbReference type="PROSITE" id="PS50297">
    <property type="entry name" value="ANK_REP_REGION"/>
    <property type="match status" value="3"/>
</dbReference>
<evidence type="ECO:0000256" key="8">
    <source>
        <dbReference type="ARBA" id="ARBA00022699"/>
    </source>
</evidence>
<feature type="repeat" description="ANK" evidence="16">
    <location>
        <begin position="37"/>
        <end position="69"/>
    </location>
</feature>
<protein>
    <submittedName>
        <fullName evidence="19">GA-binding protein subunit beta-1</fullName>
    </submittedName>
</protein>
<keyword evidence="17" id="KW-0175">Coiled coil</keyword>
<accession>A0AAV4QGF9</accession>
<comment type="caution">
    <text evidence="19">The sequence shown here is derived from an EMBL/GenBank/DDBJ whole genome shotgun (WGS) entry which is preliminary data.</text>
</comment>
<dbReference type="SMART" id="SM00248">
    <property type="entry name" value="ANK"/>
    <property type="match status" value="4"/>
</dbReference>
<name>A0AAV4QGF9_9ARAC</name>
<keyword evidence="10" id="KW-0805">Transcription regulation</keyword>
<evidence type="ECO:0000256" key="2">
    <source>
        <dbReference type="ARBA" id="ARBA00004175"/>
    </source>
</evidence>
<keyword evidence="20" id="KW-1185">Reference proteome</keyword>
<feature type="region of interest" description="Disordered" evidence="18">
    <location>
        <begin position="255"/>
        <end position="280"/>
    </location>
</feature>
<evidence type="ECO:0000256" key="9">
    <source>
        <dbReference type="ARBA" id="ARBA00022737"/>
    </source>
</evidence>
<evidence type="ECO:0000256" key="18">
    <source>
        <dbReference type="SAM" id="MobiDB-lite"/>
    </source>
</evidence>
<keyword evidence="13" id="KW-0804">Transcription</keyword>
<evidence type="ECO:0000256" key="6">
    <source>
        <dbReference type="ARBA" id="ARBA00022537"/>
    </source>
</evidence>
<dbReference type="GO" id="GO:0006887">
    <property type="term" value="P:exocytosis"/>
    <property type="evidence" value="ECO:0007669"/>
    <property type="project" value="UniProtKB-KW"/>
</dbReference>
<evidence type="ECO:0000256" key="16">
    <source>
        <dbReference type="PROSITE-ProRule" id="PRU00023"/>
    </source>
</evidence>
<keyword evidence="8" id="KW-0528">Neurotoxin</keyword>
<evidence type="ECO:0000256" key="1">
    <source>
        <dbReference type="ARBA" id="ARBA00004123"/>
    </source>
</evidence>
<dbReference type="PRINTS" id="PR01415">
    <property type="entry name" value="ANKYRIN"/>
</dbReference>
<feature type="compositionally biased region" description="Polar residues" evidence="18">
    <location>
        <begin position="258"/>
        <end position="268"/>
    </location>
</feature>
<sequence length="502" mass="54105">MSLVDLGKKLLESAKLGETEEVRILMTNGAPFTTDWLGTSPLHMAAQYGHIDTAEVLLRGGISRDARTKVDRTPLHLACQEGHVEIVKTLINHGAEIDCKDMLRMTPLHWAVENNNYDVVQLLLKNGADVNAVSKFDKTPLIIAEDNKNADLIELLSKHAESSRMQQLKTKVIQSSISSSTSDINSTVPLLIKSEPIPQITIHKTITQTTRAGAPLISVASAAKISSNISNTALRTSSASSLPVIVPGSLTHVPKSAAATTSVRNTSSDSEEGESNDPGCTSVLATLAALAEATAPNSSITQSDAVQWLESHGITMLPTDNSTIVASALEGGQTVALTEAGKLALTWVKEHQNLNNNSVDVTSTTTERNGNTSSHNAATNQKVITIVTDQSHIPSIISSPQTPIVVLKSPQVSTNDSSPPAKRMKISVKDDLSKDLVNGNSLSLPVSHASEEEEEKLRLKQELEKTKKEAELYRVQLLQKMHEAEGYKKQLQKMRVLPNVTE</sequence>
<dbReference type="GO" id="GO:0005576">
    <property type="term" value="C:extracellular region"/>
    <property type="evidence" value="ECO:0007669"/>
    <property type="project" value="UniProtKB-SubCell"/>
</dbReference>
<dbReference type="PROSITE" id="PS50088">
    <property type="entry name" value="ANK_REPEAT"/>
    <property type="match status" value="3"/>
</dbReference>
<evidence type="ECO:0000256" key="15">
    <source>
        <dbReference type="ARBA" id="ARBA00023298"/>
    </source>
</evidence>
<dbReference type="InterPro" id="IPR002110">
    <property type="entry name" value="Ankyrin_rpt"/>
</dbReference>
<organism evidence="19 20">
    <name type="scientific">Caerostris darwini</name>
    <dbReference type="NCBI Taxonomy" id="1538125"/>
    <lineage>
        <taxon>Eukaryota</taxon>
        <taxon>Metazoa</taxon>
        <taxon>Ecdysozoa</taxon>
        <taxon>Arthropoda</taxon>
        <taxon>Chelicerata</taxon>
        <taxon>Arachnida</taxon>
        <taxon>Araneae</taxon>
        <taxon>Araneomorphae</taxon>
        <taxon>Entelegynae</taxon>
        <taxon>Araneoidea</taxon>
        <taxon>Araneidae</taxon>
        <taxon>Caerostris</taxon>
    </lineage>
</organism>
<evidence type="ECO:0000256" key="5">
    <source>
        <dbReference type="ARBA" id="ARBA00022525"/>
    </source>
</evidence>
<comment type="subcellular location">
    <subcellularLocation>
        <location evidence="1">Nucleus</location>
    </subcellularLocation>
    <subcellularLocation>
        <location evidence="3">Secreted</location>
    </subcellularLocation>
    <subcellularLocation>
        <location evidence="2">Target cell membrane</location>
    </subcellularLocation>
</comment>
<keyword evidence="15" id="KW-1053">Target membrane</keyword>
<dbReference type="FunFam" id="1.25.40.20:FF:000025">
    <property type="entry name" value="GA-binding protein subunit beta-1 isoform X1"/>
    <property type="match status" value="1"/>
</dbReference>
<evidence type="ECO:0000313" key="20">
    <source>
        <dbReference type="Proteomes" id="UP001054837"/>
    </source>
</evidence>
<evidence type="ECO:0000256" key="4">
    <source>
        <dbReference type="ARBA" id="ARBA00022483"/>
    </source>
</evidence>
<dbReference type="GO" id="GO:0005634">
    <property type="term" value="C:nucleus"/>
    <property type="evidence" value="ECO:0007669"/>
    <property type="project" value="UniProtKB-SubCell"/>
</dbReference>
<keyword evidence="14" id="KW-0539">Nucleus</keyword>
<evidence type="ECO:0000313" key="19">
    <source>
        <dbReference type="EMBL" id="GIY08803.1"/>
    </source>
</evidence>
<evidence type="ECO:0000256" key="17">
    <source>
        <dbReference type="SAM" id="Coils"/>
    </source>
</evidence>
<feature type="repeat" description="ANK" evidence="16">
    <location>
        <begin position="70"/>
        <end position="102"/>
    </location>
</feature>
<feature type="coiled-coil region" evidence="17">
    <location>
        <begin position="449"/>
        <end position="480"/>
    </location>
</feature>
<reference evidence="19 20" key="1">
    <citation type="submission" date="2021-06" db="EMBL/GenBank/DDBJ databases">
        <title>Caerostris darwini draft genome.</title>
        <authorList>
            <person name="Kono N."/>
            <person name="Arakawa K."/>
        </authorList>
    </citation>
    <scope>NUCLEOTIDE SEQUENCE [LARGE SCALE GENOMIC DNA]</scope>
</reference>
<evidence type="ECO:0000256" key="13">
    <source>
        <dbReference type="ARBA" id="ARBA00023163"/>
    </source>
</evidence>
<dbReference type="PANTHER" id="PTHR24124:SF14">
    <property type="entry name" value="CHROMOSOME UNDETERMINED SCAFFOLD_25, WHOLE GENOME SHOTGUN SEQUENCE"/>
    <property type="match status" value="1"/>
</dbReference>
<dbReference type="GO" id="GO:0090729">
    <property type="term" value="F:toxin activity"/>
    <property type="evidence" value="ECO:0007669"/>
    <property type="project" value="UniProtKB-KW"/>
</dbReference>
<feature type="repeat" description="ANK" evidence="16">
    <location>
        <begin position="103"/>
        <end position="135"/>
    </location>
</feature>
<keyword evidence="12 16" id="KW-0040">ANK repeat</keyword>
<dbReference type="Gene3D" id="1.25.40.20">
    <property type="entry name" value="Ankyrin repeat-containing domain"/>
    <property type="match status" value="1"/>
</dbReference>
<dbReference type="GO" id="GO:0044218">
    <property type="term" value="C:other organism cell membrane"/>
    <property type="evidence" value="ECO:0007669"/>
    <property type="project" value="UniProtKB-KW"/>
</dbReference>
<proteinExistence type="predicted"/>
<dbReference type="GO" id="GO:0010468">
    <property type="term" value="P:regulation of gene expression"/>
    <property type="evidence" value="ECO:0007669"/>
    <property type="project" value="TreeGrafter"/>
</dbReference>
<evidence type="ECO:0000256" key="12">
    <source>
        <dbReference type="ARBA" id="ARBA00023043"/>
    </source>
</evidence>
<evidence type="ECO:0000256" key="3">
    <source>
        <dbReference type="ARBA" id="ARBA00004613"/>
    </source>
</evidence>